<dbReference type="EMBL" id="CM007906">
    <property type="protein sequence ID" value="OTF86857.1"/>
    <property type="molecule type" value="Genomic_DNA"/>
</dbReference>
<evidence type="ECO:0000313" key="2">
    <source>
        <dbReference type="EMBL" id="KAF5755629.1"/>
    </source>
</evidence>
<evidence type="ECO:0000313" key="4">
    <source>
        <dbReference type="Proteomes" id="UP000215914"/>
    </source>
</evidence>
<accession>A0A251RRD6</accession>
<evidence type="ECO:0000256" key="1">
    <source>
        <dbReference type="ARBA" id="ARBA00006974"/>
    </source>
</evidence>
<dbReference type="Pfam" id="PF02519">
    <property type="entry name" value="Auxin_inducible"/>
    <property type="match status" value="1"/>
</dbReference>
<keyword evidence="4" id="KW-1185">Reference proteome</keyword>
<reference evidence="3" key="2">
    <citation type="submission" date="2017-02" db="EMBL/GenBank/DDBJ databases">
        <title>Sunflower complete genome.</title>
        <authorList>
            <person name="Langlade N."/>
            <person name="Munos S."/>
        </authorList>
    </citation>
    <scope>NUCLEOTIDE SEQUENCE [LARGE SCALE GENOMIC DNA]</scope>
    <source>
        <tissue evidence="3">Leaves</tissue>
    </source>
</reference>
<dbReference type="Proteomes" id="UP000215914">
    <property type="component" value="Chromosome 17"/>
</dbReference>
<organism evidence="3 4">
    <name type="scientific">Helianthus annuus</name>
    <name type="common">Common sunflower</name>
    <dbReference type="NCBI Taxonomy" id="4232"/>
    <lineage>
        <taxon>Eukaryota</taxon>
        <taxon>Viridiplantae</taxon>
        <taxon>Streptophyta</taxon>
        <taxon>Embryophyta</taxon>
        <taxon>Tracheophyta</taxon>
        <taxon>Spermatophyta</taxon>
        <taxon>Magnoliopsida</taxon>
        <taxon>eudicotyledons</taxon>
        <taxon>Gunneridae</taxon>
        <taxon>Pentapetalae</taxon>
        <taxon>asterids</taxon>
        <taxon>campanulids</taxon>
        <taxon>Asterales</taxon>
        <taxon>Asteraceae</taxon>
        <taxon>Asteroideae</taxon>
        <taxon>Heliantheae alliance</taxon>
        <taxon>Heliantheae</taxon>
        <taxon>Helianthus</taxon>
    </lineage>
</organism>
<dbReference type="InParanoid" id="A0A251RRD6"/>
<reference evidence="2 4" key="1">
    <citation type="journal article" date="2017" name="Nature">
        <title>The sunflower genome provides insights into oil metabolism, flowering and Asterid evolution.</title>
        <authorList>
            <person name="Badouin H."/>
            <person name="Gouzy J."/>
            <person name="Grassa C.J."/>
            <person name="Murat F."/>
            <person name="Staton S.E."/>
            <person name="Cottret L."/>
            <person name="Lelandais-Briere C."/>
            <person name="Owens G.L."/>
            <person name="Carrere S."/>
            <person name="Mayjonade B."/>
            <person name="Legrand L."/>
            <person name="Gill N."/>
            <person name="Kane N.C."/>
            <person name="Bowers J.E."/>
            <person name="Hubner S."/>
            <person name="Bellec A."/>
            <person name="Berard A."/>
            <person name="Berges H."/>
            <person name="Blanchet N."/>
            <person name="Boniface M.C."/>
            <person name="Brunel D."/>
            <person name="Catrice O."/>
            <person name="Chaidir N."/>
            <person name="Claudel C."/>
            <person name="Donnadieu C."/>
            <person name="Faraut T."/>
            <person name="Fievet G."/>
            <person name="Helmstetter N."/>
            <person name="King M."/>
            <person name="Knapp S.J."/>
            <person name="Lai Z."/>
            <person name="Le Paslier M.C."/>
            <person name="Lippi Y."/>
            <person name="Lorenzon L."/>
            <person name="Mandel J.R."/>
            <person name="Marage G."/>
            <person name="Marchand G."/>
            <person name="Marquand E."/>
            <person name="Bret-Mestries E."/>
            <person name="Morien E."/>
            <person name="Nambeesan S."/>
            <person name="Nguyen T."/>
            <person name="Pegot-Espagnet P."/>
            <person name="Pouilly N."/>
            <person name="Raftis F."/>
            <person name="Sallet E."/>
            <person name="Schiex T."/>
            <person name="Thomas J."/>
            <person name="Vandecasteele C."/>
            <person name="Vares D."/>
            <person name="Vear F."/>
            <person name="Vautrin S."/>
            <person name="Crespi M."/>
            <person name="Mangin B."/>
            <person name="Burke J.M."/>
            <person name="Salse J."/>
            <person name="Munos S."/>
            <person name="Vincourt P."/>
            <person name="Rieseberg L.H."/>
            <person name="Langlade N.B."/>
        </authorList>
    </citation>
    <scope>NUCLEOTIDE SEQUENCE [LARGE SCALE GENOMIC DNA]</scope>
    <source>
        <strain evidence="4">cv. SF193</strain>
        <tissue evidence="2">Leaves</tissue>
    </source>
</reference>
<name>A0A251RRD6_HELAN</name>
<dbReference type="Gramene" id="mRNA:HanXRQr2_Chr17g0804941">
    <property type="protein sequence ID" value="CDS:HanXRQr2_Chr17g0804941.1"/>
    <property type="gene ID" value="HanXRQr2_Chr17g0804941"/>
</dbReference>
<dbReference type="GO" id="GO:0009733">
    <property type="term" value="P:response to auxin"/>
    <property type="evidence" value="ECO:0007669"/>
    <property type="project" value="InterPro"/>
</dbReference>
<comment type="similarity">
    <text evidence="1">Belongs to the ARG7 family.</text>
</comment>
<reference evidence="2" key="3">
    <citation type="submission" date="2020-06" db="EMBL/GenBank/DDBJ databases">
        <title>Helianthus annuus Genome sequencing and assembly Release 2.</title>
        <authorList>
            <person name="Gouzy J."/>
            <person name="Langlade N."/>
            <person name="Munos S."/>
        </authorList>
    </citation>
    <scope>NUCLEOTIDE SEQUENCE</scope>
    <source>
        <tissue evidence="2">Leaves</tissue>
    </source>
</reference>
<dbReference type="OMA" id="SCQEHVF"/>
<proteinExistence type="inferred from homology"/>
<dbReference type="EMBL" id="MNCJ02000332">
    <property type="protein sequence ID" value="KAF5755629.1"/>
    <property type="molecule type" value="Genomic_DNA"/>
</dbReference>
<sequence>MYTYMFPFSQSLKLMGLMQLSSSISILKGFSKLSSYRSKNYHLDVPKGHLAVYVGEEQKRRFVVPISYLEQPLFQNLLQQAEEEFGFDHPMGGLTLSCQEHVFNQLTATLHSV</sequence>
<dbReference type="FunCoup" id="A0A251RRD6">
    <property type="interactions" value="440"/>
</dbReference>
<evidence type="ECO:0000313" key="3">
    <source>
        <dbReference type="EMBL" id="OTF86857.1"/>
    </source>
</evidence>
<dbReference type="AlphaFoldDB" id="A0A251RRD6"/>
<dbReference type="InterPro" id="IPR003676">
    <property type="entry name" value="SAUR_fam"/>
</dbReference>
<gene>
    <name evidence="3" type="ORF">HannXRQ_Chr17g0555401</name>
    <name evidence="2" type="ORF">HanXRQr2_Chr17g0804941</name>
</gene>
<dbReference type="PANTHER" id="PTHR31929">
    <property type="entry name" value="SAUR-LIKE AUXIN-RESPONSIVE PROTEIN FAMILY-RELATED"/>
    <property type="match status" value="1"/>
</dbReference>
<protein>
    <submittedName>
        <fullName evidence="2 3">Small auxin-up RNA</fullName>
    </submittedName>
</protein>